<gene>
    <name evidence="2" type="ORF">Acr_00g0062500</name>
</gene>
<feature type="compositionally biased region" description="Low complexity" evidence="1">
    <location>
        <begin position="7"/>
        <end position="25"/>
    </location>
</feature>
<organism evidence="2 3">
    <name type="scientific">Actinidia rufa</name>
    <dbReference type="NCBI Taxonomy" id="165716"/>
    <lineage>
        <taxon>Eukaryota</taxon>
        <taxon>Viridiplantae</taxon>
        <taxon>Streptophyta</taxon>
        <taxon>Embryophyta</taxon>
        <taxon>Tracheophyta</taxon>
        <taxon>Spermatophyta</taxon>
        <taxon>Magnoliopsida</taxon>
        <taxon>eudicotyledons</taxon>
        <taxon>Gunneridae</taxon>
        <taxon>Pentapetalae</taxon>
        <taxon>asterids</taxon>
        <taxon>Ericales</taxon>
        <taxon>Actinidiaceae</taxon>
        <taxon>Actinidia</taxon>
    </lineage>
</organism>
<name>A0A7J0DP05_9ERIC</name>
<dbReference type="GO" id="GO:0003677">
    <property type="term" value="F:DNA binding"/>
    <property type="evidence" value="ECO:0007669"/>
    <property type="project" value="UniProtKB-KW"/>
</dbReference>
<evidence type="ECO:0000256" key="1">
    <source>
        <dbReference type="SAM" id="MobiDB-lite"/>
    </source>
</evidence>
<dbReference type="AlphaFoldDB" id="A0A7J0DP05"/>
<dbReference type="Proteomes" id="UP000585474">
    <property type="component" value="Unassembled WGS sequence"/>
</dbReference>
<keyword evidence="2" id="KW-0238">DNA-binding</keyword>
<evidence type="ECO:0000313" key="2">
    <source>
        <dbReference type="EMBL" id="GFS39355.1"/>
    </source>
</evidence>
<sequence>MPTSKLGISNSASSSINSSPGAAAATPAVPSRGFPVCFHCSPPSLTRACRAAARCSRISAGDFVSGTGGGRHFGGGVGAEPYTRRLTRLPDLRHPLAAPAPYPPIH</sequence>
<dbReference type="EMBL" id="BJWL01000330">
    <property type="protein sequence ID" value="GFS39355.1"/>
    <property type="molecule type" value="Genomic_DNA"/>
</dbReference>
<protein>
    <submittedName>
        <fullName evidence="2">Integrase-type DNA-binding superfamily protein</fullName>
    </submittedName>
</protein>
<comment type="caution">
    <text evidence="2">The sequence shown here is derived from an EMBL/GenBank/DDBJ whole genome shotgun (WGS) entry which is preliminary data.</text>
</comment>
<feature type="region of interest" description="Disordered" evidence="1">
    <location>
        <begin position="1"/>
        <end position="28"/>
    </location>
</feature>
<reference evidence="3" key="1">
    <citation type="submission" date="2019-07" db="EMBL/GenBank/DDBJ databases">
        <title>De Novo Assembly of kiwifruit Actinidia rufa.</title>
        <authorList>
            <person name="Sugita-Konishi S."/>
            <person name="Sato K."/>
            <person name="Mori E."/>
            <person name="Abe Y."/>
            <person name="Kisaki G."/>
            <person name="Hamano K."/>
            <person name="Suezawa K."/>
            <person name="Otani M."/>
            <person name="Fukuda T."/>
            <person name="Manabe T."/>
            <person name="Gomi K."/>
            <person name="Tabuchi M."/>
            <person name="Akimitsu K."/>
            <person name="Kataoka I."/>
        </authorList>
    </citation>
    <scope>NUCLEOTIDE SEQUENCE [LARGE SCALE GENOMIC DNA]</scope>
    <source>
        <strain evidence="3">cv. Fuchu</strain>
    </source>
</reference>
<keyword evidence="3" id="KW-1185">Reference proteome</keyword>
<evidence type="ECO:0000313" key="3">
    <source>
        <dbReference type="Proteomes" id="UP000585474"/>
    </source>
</evidence>
<accession>A0A7J0DP05</accession>
<proteinExistence type="predicted"/>